<comment type="caution">
    <text evidence="1">The sequence shown here is derived from an EMBL/GenBank/DDBJ whole genome shotgun (WGS) entry which is preliminary data.</text>
</comment>
<keyword evidence="2" id="KW-1185">Reference proteome</keyword>
<evidence type="ECO:0000313" key="2">
    <source>
        <dbReference type="Proteomes" id="UP000299102"/>
    </source>
</evidence>
<reference evidence="1 2" key="1">
    <citation type="journal article" date="2019" name="Commun. Biol.">
        <title>The bagworm genome reveals a unique fibroin gene that provides high tensile strength.</title>
        <authorList>
            <person name="Kono N."/>
            <person name="Nakamura H."/>
            <person name="Ohtoshi R."/>
            <person name="Tomita M."/>
            <person name="Numata K."/>
            <person name="Arakawa K."/>
        </authorList>
    </citation>
    <scope>NUCLEOTIDE SEQUENCE [LARGE SCALE GENOMIC DNA]</scope>
</reference>
<evidence type="ECO:0000313" key="1">
    <source>
        <dbReference type="EMBL" id="GBP14895.1"/>
    </source>
</evidence>
<proteinExistence type="predicted"/>
<dbReference type="AlphaFoldDB" id="A0A4C1TLC3"/>
<organism evidence="1 2">
    <name type="scientific">Eumeta variegata</name>
    <name type="common">Bagworm moth</name>
    <name type="synonym">Eumeta japonica</name>
    <dbReference type="NCBI Taxonomy" id="151549"/>
    <lineage>
        <taxon>Eukaryota</taxon>
        <taxon>Metazoa</taxon>
        <taxon>Ecdysozoa</taxon>
        <taxon>Arthropoda</taxon>
        <taxon>Hexapoda</taxon>
        <taxon>Insecta</taxon>
        <taxon>Pterygota</taxon>
        <taxon>Neoptera</taxon>
        <taxon>Endopterygota</taxon>
        <taxon>Lepidoptera</taxon>
        <taxon>Glossata</taxon>
        <taxon>Ditrysia</taxon>
        <taxon>Tineoidea</taxon>
        <taxon>Psychidae</taxon>
        <taxon>Oiketicinae</taxon>
        <taxon>Eumeta</taxon>
    </lineage>
</organism>
<dbReference type="Proteomes" id="UP000299102">
    <property type="component" value="Unassembled WGS sequence"/>
</dbReference>
<name>A0A4C1TLC3_EUMVA</name>
<sequence>MLSKFHAQNRVLRAQLLRETVSGPSVLMGAAIYRGRNGKHWGSLAADAQPSAARNPLRVSEARYSCHQSHHKAHMPVRFYSAITISGRPKDSRGSPRKACLPPLNCSTNIVPRQIVLRRSI</sequence>
<dbReference type="EMBL" id="BGZK01000067">
    <property type="protein sequence ID" value="GBP14895.1"/>
    <property type="molecule type" value="Genomic_DNA"/>
</dbReference>
<gene>
    <name evidence="1" type="ORF">EVAR_75472_1</name>
</gene>
<accession>A0A4C1TLC3</accession>
<protein>
    <submittedName>
        <fullName evidence="1">Uncharacterized protein</fullName>
    </submittedName>
</protein>